<sequence length="121" mass="12672">MMASSIQRASFLLQVVRSSSRSRKSEGVFSEAAPWQQQPVPGGRAPPRPPAKLDTIVEEEYQNTSVTTTARDAAGFQFQAPAASSSSTSSSASAPSSMAAGGVPRAYRFAAPATGAHQPRF</sequence>
<reference evidence="1" key="1">
    <citation type="submission" date="2021-05" db="EMBL/GenBank/DDBJ databases">
        <authorList>
            <person name="Scholz U."/>
            <person name="Mascher M."/>
            <person name="Fiebig A."/>
        </authorList>
    </citation>
    <scope>NUCLEOTIDE SEQUENCE [LARGE SCALE GENOMIC DNA]</scope>
</reference>
<name>A0ACD5ZEL9_AVESA</name>
<proteinExistence type="predicted"/>
<evidence type="ECO:0000313" key="2">
    <source>
        <dbReference type="Proteomes" id="UP001732700"/>
    </source>
</evidence>
<keyword evidence="2" id="KW-1185">Reference proteome</keyword>
<evidence type="ECO:0000313" key="1">
    <source>
        <dbReference type="EnsemblPlants" id="AVESA.00010b.r2.6CG1142860.1.CDS.1"/>
    </source>
</evidence>
<organism evidence="1 2">
    <name type="scientific">Avena sativa</name>
    <name type="common">Oat</name>
    <dbReference type="NCBI Taxonomy" id="4498"/>
    <lineage>
        <taxon>Eukaryota</taxon>
        <taxon>Viridiplantae</taxon>
        <taxon>Streptophyta</taxon>
        <taxon>Embryophyta</taxon>
        <taxon>Tracheophyta</taxon>
        <taxon>Spermatophyta</taxon>
        <taxon>Magnoliopsida</taxon>
        <taxon>Liliopsida</taxon>
        <taxon>Poales</taxon>
        <taxon>Poaceae</taxon>
        <taxon>BOP clade</taxon>
        <taxon>Pooideae</taxon>
        <taxon>Poodae</taxon>
        <taxon>Poeae</taxon>
        <taxon>Poeae Chloroplast Group 1 (Aveneae type)</taxon>
        <taxon>Aveninae</taxon>
        <taxon>Avena</taxon>
    </lineage>
</organism>
<dbReference type="Proteomes" id="UP001732700">
    <property type="component" value="Chromosome 6C"/>
</dbReference>
<dbReference type="EnsemblPlants" id="AVESA.00010b.r2.6CG1142860.1">
    <property type="protein sequence ID" value="AVESA.00010b.r2.6CG1142860.1.CDS.1"/>
    <property type="gene ID" value="AVESA.00010b.r2.6CG1142860"/>
</dbReference>
<reference evidence="1" key="2">
    <citation type="submission" date="2025-09" db="UniProtKB">
        <authorList>
            <consortium name="EnsemblPlants"/>
        </authorList>
    </citation>
    <scope>IDENTIFICATION</scope>
</reference>
<protein>
    <submittedName>
        <fullName evidence="1">Uncharacterized protein</fullName>
    </submittedName>
</protein>
<accession>A0ACD5ZEL9</accession>